<comment type="cofactor">
    <cofactor evidence="1">
        <name>NAD(+)</name>
        <dbReference type="ChEBI" id="CHEBI:57540"/>
    </cofactor>
</comment>
<dbReference type="GO" id="GO:0033320">
    <property type="term" value="P:UDP-D-xylose biosynthetic process"/>
    <property type="evidence" value="ECO:0007669"/>
    <property type="project" value="UniProtKB-UniPathway"/>
</dbReference>
<keyword evidence="9" id="KW-0735">Signal-anchor</keyword>
<dbReference type="FunFam" id="3.40.50.720:FF:000065">
    <property type="entry name" value="UDP-glucuronic acid decarboxylase 1"/>
    <property type="match status" value="1"/>
</dbReference>
<reference evidence="22" key="2">
    <citation type="submission" date="2016-06" db="UniProtKB">
        <authorList>
            <consortium name="WormBaseParasite"/>
        </authorList>
    </citation>
    <scope>IDENTIFICATION</scope>
</reference>
<keyword evidence="8" id="KW-0210">Decarboxylase</keyword>
<dbReference type="PANTHER" id="PTHR43078">
    <property type="entry name" value="UDP-GLUCURONIC ACID DECARBOXYLASE-RELATED"/>
    <property type="match status" value="1"/>
</dbReference>
<evidence type="ECO:0000256" key="18">
    <source>
        <dbReference type="ARBA" id="ARBA00049410"/>
    </source>
</evidence>
<dbReference type="WBParaSite" id="GPLIN_001466100">
    <property type="protein sequence ID" value="GPLIN_001466100"/>
    <property type="gene ID" value="GPLIN_001466100"/>
</dbReference>
<organism evidence="21 22">
    <name type="scientific">Globodera pallida</name>
    <name type="common">Potato cyst nematode worm</name>
    <name type="synonym">Heterodera pallida</name>
    <dbReference type="NCBI Taxonomy" id="36090"/>
    <lineage>
        <taxon>Eukaryota</taxon>
        <taxon>Metazoa</taxon>
        <taxon>Ecdysozoa</taxon>
        <taxon>Nematoda</taxon>
        <taxon>Chromadorea</taxon>
        <taxon>Rhabditida</taxon>
        <taxon>Tylenchina</taxon>
        <taxon>Tylenchomorpha</taxon>
        <taxon>Tylenchoidea</taxon>
        <taxon>Heteroderidae</taxon>
        <taxon>Heteroderinae</taxon>
        <taxon>Globodera</taxon>
    </lineage>
</organism>
<keyword evidence="14" id="KW-0325">Glycoprotein</keyword>
<dbReference type="Proteomes" id="UP000050741">
    <property type="component" value="Unassembled WGS sequence"/>
</dbReference>
<dbReference type="PANTHER" id="PTHR43078:SF6">
    <property type="entry name" value="UDP-GLUCURONIC ACID DECARBOXYLASE 1"/>
    <property type="match status" value="1"/>
</dbReference>
<evidence type="ECO:0000256" key="12">
    <source>
        <dbReference type="ARBA" id="ARBA00023034"/>
    </source>
</evidence>
<reference evidence="21" key="1">
    <citation type="submission" date="2014-05" db="EMBL/GenBank/DDBJ databases">
        <title>The genome and life-stage specific transcriptomes of Globodera pallida elucidate key aspects of plant parasitism by a cyst nematode.</title>
        <authorList>
            <person name="Cotton J.A."/>
            <person name="Lilley C.J."/>
            <person name="Jones L.M."/>
            <person name="Kikuchi T."/>
            <person name="Reid A.J."/>
            <person name="Thorpe P."/>
            <person name="Tsai I.J."/>
            <person name="Beasley H."/>
            <person name="Blok V."/>
            <person name="Cock P.J.A."/>
            <person name="Van den Akker S.E."/>
            <person name="Holroyd N."/>
            <person name="Hunt M."/>
            <person name="Mantelin S."/>
            <person name="Naghra H."/>
            <person name="Pain A."/>
            <person name="Palomares-Rius J.E."/>
            <person name="Zarowiecki M."/>
            <person name="Berriman M."/>
            <person name="Jones J.T."/>
            <person name="Urwin P.E."/>
        </authorList>
    </citation>
    <scope>NUCLEOTIDE SEQUENCE [LARGE SCALE GENOMIC DNA]</scope>
    <source>
        <strain evidence="21">Lindley</strain>
    </source>
</reference>
<evidence type="ECO:0000256" key="13">
    <source>
        <dbReference type="ARBA" id="ARBA00023136"/>
    </source>
</evidence>
<evidence type="ECO:0000256" key="9">
    <source>
        <dbReference type="ARBA" id="ARBA00022968"/>
    </source>
</evidence>
<keyword evidence="11" id="KW-0520">NAD</keyword>
<dbReference type="GO" id="GO:0032580">
    <property type="term" value="C:Golgi cisterna membrane"/>
    <property type="evidence" value="ECO:0007669"/>
    <property type="project" value="UniProtKB-SubCell"/>
</dbReference>
<evidence type="ECO:0000256" key="8">
    <source>
        <dbReference type="ARBA" id="ARBA00022793"/>
    </source>
</evidence>
<comment type="similarity">
    <text evidence="4">Belongs to the NAD(P)-dependent epimerase/dehydratase family. UDP-glucuronic acid decarboxylase subfamily.</text>
</comment>
<dbReference type="Pfam" id="PF01370">
    <property type="entry name" value="Epimerase"/>
    <property type="match status" value="1"/>
</dbReference>
<comment type="catalytic activity">
    <reaction evidence="18">
        <text>UDP-alpha-D-glucuronate + H(+) = UDP-alpha-D-xylose + CO2</text>
        <dbReference type="Rhea" id="RHEA:23916"/>
        <dbReference type="ChEBI" id="CHEBI:15378"/>
        <dbReference type="ChEBI" id="CHEBI:16526"/>
        <dbReference type="ChEBI" id="CHEBI:57632"/>
        <dbReference type="ChEBI" id="CHEBI:58052"/>
        <dbReference type="EC" id="4.1.1.35"/>
    </reaction>
    <physiologicalReaction direction="left-to-right" evidence="18">
        <dbReference type="Rhea" id="RHEA:23917"/>
    </physiologicalReaction>
</comment>
<sequence length="406" mass="46001">MKMVLFLSLTLFGAFLLFIVFLSSRLFALNDLSTGEVSRPVTLRDEIERLKAEVRELKDKLQQMQNNDVKLSVQKISVGDYPPVRFRNEAERKRILITGGAGFVGSHLVDRLMADGHEVIALDNFFTGRKGNVGLWLGHPNFELVHHDIVNPFYSEVDQIYHLASPASPPHYMYNPVKTLKTNIIGTINMLGLARRVKARLLFASSSEVYGDPEISPQPESYFGRVNTVGPRSCYDEGKRAAEALLAAFNRHENVDIRIARIFNTFGPRMHINDGRVVSNFITQALKGEPITIYGDGLQTRSFQYISDLVDGLVALMDSNATVPVNIGNPEEHTILHFSNIIRNLTGSNSEIVNRDKLEDDPQVRRPDIRRAAELVGWKPKVRMFDGLRRTIRYFRAELKYEEMGK</sequence>
<proteinExistence type="inferred from homology"/>
<keyword evidence="15" id="KW-0456">Lyase</keyword>
<dbReference type="Gene3D" id="3.40.50.720">
    <property type="entry name" value="NAD(P)-binding Rossmann-like Domain"/>
    <property type="match status" value="1"/>
</dbReference>
<dbReference type="GO" id="GO:0048040">
    <property type="term" value="F:UDP-glucuronate decarboxylase activity"/>
    <property type="evidence" value="ECO:0007669"/>
    <property type="project" value="UniProtKB-EC"/>
</dbReference>
<dbReference type="AlphaFoldDB" id="A0A183CP54"/>
<comment type="subcellular location">
    <subcellularLocation>
        <location evidence="2">Golgi apparatus membrane</location>
        <topology evidence="2">Single-pass type II membrane protein</topology>
    </subcellularLocation>
    <subcellularLocation>
        <location evidence="17">Golgi apparatus</location>
        <location evidence="17">Golgi stack membrane</location>
    </subcellularLocation>
</comment>
<evidence type="ECO:0000256" key="17">
    <source>
        <dbReference type="ARBA" id="ARBA00037859"/>
    </source>
</evidence>
<keyword evidence="19" id="KW-0175">Coiled coil</keyword>
<keyword evidence="21" id="KW-1185">Reference proteome</keyword>
<keyword evidence="7" id="KW-0812">Transmembrane</keyword>
<evidence type="ECO:0000256" key="19">
    <source>
        <dbReference type="SAM" id="Coils"/>
    </source>
</evidence>
<evidence type="ECO:0000256" key="1">
    <source>
        <dbReference type="ARBA" id="ARBA00001911"/>
    </source>
</evidence>
<protein>
    <recommendedName>
        <fullName evidence="6">UDP-glucuronic acid decarboxylase 1</fullName>
        <ecNumber evidence="5">4.1.1.35</ecNumber>
    </recommendedName>
    <alternativeName>
        <fullName evidence="16">UDP-glucuronate decarboxylase 1</fullName>
    </alternativeName>
</protein>
<evidence type="ECO:0000256" key="4">
    <source>
        <dbReference type="ARBA" id="ARBA00007505"/>
    </source>
</evidence>
<evidence type="ECO:0000256" key="6">
    <source>
        <dbReference type="ARBA" id="ARBA00018816"/>
    </source>
</evidence>
<evidence type="ECO:0000313" key="21">
    <source>
        <dbReference type="Proteomes" id="UP000050741"/>
    </source>
</evidence>
<comment type="pathway">
    <text evidence="3">Nucleotide-sugar biosynthesis; UDP-alpha-D-xylose biosynthesis; UDP-alpha-D-xylose from UDP-alpha-D-glucuronate: step 1/1.</text>
</comment>
<accession>A0A183CP54</accession>
<evidence type="ECO:0000259" key="20">
    <source>
        <dbReference type="Pfam" id="PF01370"/>
    </source>
</evidence>
<evidence type="ECO:0000313" key="22">
    <source>
        <dbReference type="WBParaSite" id="GPLIN_001466100"/>
    </source>
</evidence>
<evidence type="ECO:0000256" key="3">
    <source>
        <dbReference type="ARBA" id="ARBA00005100"/>
    </source>
</evidence>
<keyword evidence="10" id="KW-1133">Transmembrane helix</keyword>
<evidence type="ECO:0000256" key="2">
    <source>
        <dbReference type="ARBA" id="ARBA00004323"/>
    </source>
</evidence>
<keyword evidence="13" id="KW-0472">Membrane</keyword>
<dbReference type="InterPro" id="IPR001509">
    <property type="entry name" value="Epimerase_deHydtase"/>
</dbReference>
<dbReference type="GO" id="GO:0000139">
    <property type="term" value="C:Golgi membrane"/>
    <property type="evidence" value="ECO:0007669"/>
    <property type="project" value="UniProtKB-SubCell"/>
</dbReference>
<dbReference type="SUPFAM" id="SSF51735">
    <property type="entry name" value="NAD(P)-binding Rossmann-fold domains"/>
    <property type="match status" value="1"/>
</dbReference>
<evidence type="ECO:0000256" key="7">
    <source>
        <dbReference type="ARBA" id="ARBA00022692"/>
    </source>
</evidence>
<evidence type="ECO:0000256" key="11">
    <source>
        <dbReference type="ARBA" id="ARBA00023027"/>
    </source>
</evidence>
<dbReference type="GO" id="GO:0042732">
    <property type="term" value="P:D-xylose metabolic process"/>
    <property type="evidence" value="ECO:0007669"/>
    <property type="project" value="InterPro"/>
</dbReference>
<dbReference type="GO" id="GO:0070403">
    <property type="term" value="F:NAD+ binding"/>
    <property type="evidence" value="ECO:0007669"/>
    <property type="project" value="InterPro"/>
</dbReference>
<dbReference type="CDD" id="cd05230">
    <property type="entry name" value="UGD_SDR_e"/>
    <property type="match status" value="1"/>
</dbReference>
<keyword evidence="12" id="KW-0333">Golgi apparatus</keyword>
<feature type="coiled-coil region" evidence="19">
    <location>
        <begin position="40"/>
        <end position="74"/>
    </location>
</feature>
<name>A0A183CP54_GLOPA</name>
<evidence type="ECO:0000256" key="10">
    <source>
        <dbReference type="ARBA" id="ARBA00022989"/>
    </source>
</evidence>
<dbReference type="InterPro" id="IPR036291">
    <property type="entry name" value="NAD(P)-bd_dom_sf"/>
</dbReference>
<evidence type="ECO:0000256" key="14">
    <source>
        <dbReference type="ARBA" id="ARBA00023180"/>
    </source>
</evidence>
<dbReference type="UniPathway" id="UPA00796">
    <property type="reaction ID" value="UER00771"/>
</dbReference>
<dbReference type="EC" id="4.1.1.35" evidence="5"/>
<feature type="domain" description="NAD-dependent epimerase/dehydratase" evidence="20">
    <location>
        <begin position="95"/>
        <end position="328"/>
    </location>
</feature>
<evidence type="ECO:0000256" key="15">
    <source>
        <dbReference type="ARBA" id="ARBA00023239"/>
    </source>
</evidence>
<evidence type="ECO:0000256" key="5">
    <source>
        <dbReference type="ARBA" id="ARBA00012290"/>
    </source>
</evidence>
<evidence type="ECO:0000256" key="16">
    <source>
        <dbReference type="ARBA" id="ARBA00031585"/>
    </source>
</evidence>
<dbReference type="InterPro" id="IPR044516">
    <property type="entry name" value="UXS-like"/>
</dbReference>